<protein>
    <recommendedName>
        <fullName evidence="1">Neprosin PEP catalytic domain-containing protein</fullName>
    </recommendedName>
</protein>
<name>A0A8K0IW88_COCNU</name>
<keyword evidence="3" id="KW-1185">Reference proteome</keyword>
<dbReference type="AlphaFoldDB" id="A0A8K0IW88"/>
<sequence length="310" mass="35056">MIFLWCTETTVQATTQELKVRQLLKRLNKPAVKSIKMRPSIPPSGLYDKNEVASKMETSSIHQLWRQNGRCPENTIPIKRTKKEDVLRASSVERYGKKSHRTIPNPTSSYSSYMQEIVKGHEVYPNVNGDSNTRLFTYWTQDGYQATGCYDLKCPGFVQVSNELALGAAIGPVSTYDGPQYEITLYVWKDPKTGNWWLQYQNLSPLGYWPSSLFPYLTNGSSMVEWGGEILNYNTSGEHTTTEMGSGHFPEEGSGKASFFKNIQIVDQSNNLQAPQGFESFNTTPTCYHVHFADEGYFYYGGPGRNPNCL</sequence>
<gene>
    <name evidence="2" type="ORF">COCNU_14G012420</name>
</gene>
<organism evidence="2 3">
    <name type="scientific">Cocos nucifera</name>
    <name type="common">Coconut palm</name>
    <dbReference type="NCBI Taxonomy" id="13894"/>
    <lineage>
        <taxon>Eukaryota</taxon>
        <taxon>Viridiplantae</taxon>
        <taxon>Streptophyta</taxon>
        <taxon>Embryophyta</taxon>
        <taxon>Tracheophyta</taxon>
        <taxon>Spermatophyta</taxon>
        <taxon>Magnoliopsida</taxon>
        <taxon>Liliopsida</taxon>
        <taxon>Arecaceae</taxon>
        <taxon>Arecoideae</taxon>
        <taxon>Cocoseae</taxon>
        <taxon>Attaleinae</taxon>
        <taxon>Cocos</taxon>
    </lineage>
</organism>
<dbReference type="Gene3D" id="3.90.1320.10">
    <property type="entry name" value="Outer-capsid protein sigma 3, large lobe"/>
    <property type="match status" value="1"/>
</dbReference>
<reference evidence="2" key="2">
    <citation type="submission" date="2019-07" db="EMBL/GenBank/DDBJ databases">
        <authorList>
            <person name="Yang Y."/>
            <person name="Bocs S."/>
            <person name="Baudouin L."/>
        </authorList>
    </citation>
    <scope>NUCLEOTIDE SEQUENCE</scope>
    <source>
        <tissue evidence="2">Spear leaf of Hainan Tall coconut</tissue>
    </source>
</reference>
<proteinExistence type="predicted"/>
<dbReference type="EMBL" id="CM017885">
    <property type="protein sequence ID" value="KAG1368774.1"/>
    <property type="molecule type" value="Genomic_DNA"/>
</dbReference>
<dbReference type="InterPro" id="IPR004314">
    <property type="entry name" value="Neprosin"/>
</dbReference>
<dbReference type="PANTHER" id="PTHR31589">
    <property type="entry name" value="PROTEIN, PUTATIVE (DUF239)-RELATED-RELATED"/>
    <property type="match status" value="1"/>
</dbReference>
<comment type="caution">
    <text evidence="2">The sequence shown here is derived from an EMBL/GenBank/DDBJ whole genome shotgun (WGS) entry which is preliminary data.</text>
</comment>
<dbReference type="Proteomes" id="UP000797356">
    <property type="component" value="Chromosome 14"/>
</dbReference>
<feature type="domain" description="Neprosin PEP catalytic" evidence="1">
    <location>
        <begin position="55"/>
        <end position="310"/>
    </location>
</feature>
<reference evidence="2" key="1">
    <citation type="journal article" date="2017" name="Gigascience">
        <title>The genome draft of coconut (Cocos nucifera).</title>
        <authorList>
            <person name="Xiao Y."/>
            <person name="Xu P."/>
            <person name="Fan H."/>
            <person name="Baudouin L."/>
            <person name="Xia W."/>
            <person name="Bocs S."/>
            <person name="Xu J."/>
            <person name="Li Q."/>
            <person name="Guo A."/>
            <person name="Zhou L."/>
            <person name="Li J."/>
            <person name="Wu Y."/>
            <person name="Ma Z."/>
            <person name="Armero A."/>
            <person name="Issali A.E."/>
            <person name="Liu N."/>
            <person name="Peng M."/>
            <person name="Yang Y."/>
        </authorList>
    </citation>
    <scope>NUCLEOTIDE SEQUENCE</scope>
    <source>
        <tissue evidence="2">Spear leaf of Hainan Tall coconut</tissue>
    </source>
</reference>
<dbReference type="Pfam" id="PF03080">
    <property type="entry name" value="Neprosin"/>
    <property type="match status" value="1"/>
</dbReference>
<dbReference type="PROSITE" id="PS52045">
    <property type="entry name" value="NEPROSIN_PEP_CD"/>
    <property type="match status" value="1"/>
</dbReference>
<dbReference type="InterPro" id="IPR053168">
    <property type="entry name" value="Glutamic_endopeptidase"/>
</dbReference>
<evidence type="ECO:0000259" key="1">
    <source>
        <dbReference type="PROSITE" id="PS52045"/>
    </source>
</evidence>
<evidence type="ECO:0000313" key="3">
    <source>
        <dbReference type="Proteomes" id="UP000797356"/>
    </source>
</evidence>
<evidence type="ECO:0000313" key="2">
    <source>
        <dbReference type="EMBL" id="KAG1368774.1"/>
    </source>
</evidence>
<dbReference type="PANTHER" id="PTHR31589:SF24">
    <property type="entry name" value="OS07G0205500 PROTEIN"/>
    <property type="match status" value="1"/>
</dbReference>
<accession>A0A8K0IW88</accession>
<dbReference type="OrthoDB" id="1858978at2759"/>